<dbReference type="EMBL" id="FNYV01000001">
    <property type="protein sequence ID" value="SEI49886.1"/>
    <property type="molecule type" value="Genomic_DNA"/>
</dbReference>
<keyword evidence="2" id="KW-1185">Reference proteome</keyword>
<dbReference type="Proteomes" id="UP000198707">
    <property type="component" value="Unassembled WGS sequence"/>
</dbReference>
<proteinExistence type="predicted"/>
<evidence type="ECO:0000313" key="1">
    <source>
        <dbReference type="EMBL" id="SEI49886.1"/>
    </source>
</evidence>
<organism evidence="1 2">
    <name type="scientific">Micromonospora phaseoli</name>
    <dbReference type="NCBI Taxonomy" id="1144548"/>
    <lineage>
        <taxon>Bacteria</taxon>
        <taxon>Bacillati</taxon>
        <taxon>Actinomycetota</taxon>
        <taxon>Actinomycetes</taxon>
        <taxon>Micromonosporales</taxon>
        <taxon>Micromonosporaceae</taxon>
        <taxon>Micromonospora</taxon>
    </lineage>
</organism>
<gene>
    <name evidence="1" type="ORF">SAMN05443287_1012</name>
</gene>
<reference evidence="2" key="1">
    <citation type="submission" date="2016-10" db="EMBL/GenBank/DDBJ databases">
        <authorList>
            <person name="Varghese N."/>
            <person name="Submissions S."/>
        </authorList>
    </citation>
    <scope>NUCLEOTIDE SEQUENCE [LARGE SCALE GENOMIC DNA]</scope>
    <source>
        <strain evidence="2">CGMCC 4.7038</strain>
    </source>
</reference>
<accession>A0A1H6R605</accession>
<evidence type="ECO:0000313" key="2">
    <source>
        <dbReference type="Proteomes" id="UP000198707"/>
    </source>
</evidence>
<sequence length="80" mass="9047">MELVQAPGMRLEKADGSIGRDVFLAEGSIRGENSRCLVYLSRLDIGPARSEYLNIDENMAAEIARGEREVLELSFIRYRE</sequence>
<dbReference type="AlphaFoldDB" id="A0A1H6R605"/>
<name>A0A1H6R605_9ACTN</name>
<protein>
    <submittedName>
        <fullName evidence="1">Uncharacterized protein</fullName>
    </submittedName>
</protein>